<feature type="domain" description="Glycoside hydrolase family 31 N-terminal" evidence="13">
    <location>
        <begin position="104"/>
        <end position="328"/>
    </location>
</feature>
<comment type="pathway">
    <text evidence="2">Glycan metabolism; N-glycan metabolism.</text>
</comment>
<feature type="signal peptide" evidence="11">
    <location>
        <begin position="1"/>
        <end position="17"/>
    </location>
</feature>
<comment type="subcellular location">
    <subcellularLocation>
        <location evidence="1">Endoplasmic reticulum</location>
    </subcellularLocation>
</comment>
<dbReference type="InterPro" id="IPR013780">
    <property type="entry name" value="Glyco_hydro_b"/>
</dbReference>
<comment type="caution">
    <text evidence="15">The sequence shown here is derived from an EMBL/GenBank/DDBJ whole genome shotgun (WGS) entry which is preliminary data.</text>
</comment>
<keyword evidence="16" id="KW-1185">Reference proteome</keyword>
<name>A0ABR4NMX9_9SACH</name>
<feature type="chain" id="PRO_5046854325" description="Glucosidase II subunit alpha" evidence="11">
    <location>
        <begin position="18"/>
        <end position="958"/>
    </location>
</feature>
<dbReference type="Gene3D" id="3.20.20.80">
    <property type="entry name" value="Glycosidases"/>
    <property type="match status" value="2"/>
</dbReference>
<evidence type="ECO:0000256" key="8">
    <source>
        <dbReference type="ARBA" id="ARBA00023295"/>
    </source>
</evidence>
<feature type="domain" description="Glycoside hydrolase family 31 TIM barrel" evidence="12">
    <location>
        <begin position="372"/>
        <end position="697"/>
    </location>
</feature>
<evidence type="ECO:0000256" key="6">
    <source>
        <dbReference type="ARBA" id="ARBA00022824"/>
    </source>
</evidence>
<evidence type="ECO:0000259" key="13">
    <source>
        <dbReference type="Pfam" id="PF13802"/>
    </source>
</evidence>
<evidence type="ECO:0000256" key="5">
    <source>
        <dbReference type="ARBA" id="ARBA00022801"/>
    </source>
</evidence>
<comment type="similarity">
    <text evidence="3 10">Belongs to the glycosyl hydrolase 31 family.</text>
</comment>
<evidence type="ECO:0000259" key="12">
    <source>
        <dbReference type="Pfam" id="PF01055"/>
    </source>
</evidence>
<dbReference type="InterPro" id="IPR011013">
    <property type="entry name" value="Gal_mutarotase_sf_dom"/>
</dbReference>
<dbReference type="CDD" id="cd06603">
    <property type="entry name" value="GH31_GANC_GANAB_alpha"/>
    <property type="match status" value="1"/>
</dbReference>
<dbReference type="EMBL" id="JBEVYD010000012">
    <property type="protein sequence ID" value="KAL3229089.1"/>
    <property type="molecule type" value="Genomic_DNA"/>
</dbReference>
<evidence type="ECO:0000313" key="16">
    <source>
        <dbReference type="Proteomes" id="UP001623330"/>
    </source>
</evidence>
<evidence type="ECO:0000256" key="4">
    <source>
        <dbReference type="ARBA" id="ARBA00022729"/>
    </source>
</evidence>
<accession>A0ABR4NMX9</accession>
<evidence type="ECO:0000256" key="9">
    <source>
        <dbReference type="ARBA" id="ARBA00042895"/>
    </source>
</evidence>
<evidence type="ECO:0000256" key="7">
    <source>
        <dbReference type="ARBA" id="ARBA00023180"/>
    </source>
</evidence>
<evidence type="ECO:0000256" key="10">
    <source>
        <dbReference type="RuleBase" id="RU361185"/>
    </source>
</evidence>
<evidence type="ECO:0000259" key="14">
    <source>
        <dbReference type="Pfam" id="PF21365"/>
    </source>
</evidence>
<evidence type="ECO:0000256" key="3">
    <source>
        <dbReference type="ARBA" id="ARBA00007806"/>
    </source>
</evidence>
<evidence type="ECO:0000256" key="2">
    <source>
        <dbReference type="ARBA" id="ARBA00004833"/>
    </source>
</evidence>
<dbReference type="Gene3D" id="2.60.40.1180">
    <property type="entry name" value="Golgi alpha-mannosidase II"/>
    <property type="match status" value="2"/>
</dbReference>
<dbReference type="Pfam" id="PF21365">
    <property type="entry name" value="Glyco_hydro_31_3rd"/>
    <property type="match status" value="1"/>
</dbReference>
<dbReference type="SUPFAM" id="SSF51011">
    <property type="entry name" value="Glycosyl hydrolase domain"/>
    <property type="match status" value="1"/>
</dbReference>
<dbReference type="PANTHER" id="PTHR22762">
    <property type="entry name" value="ALPHA-GLUCOSIDASE"/>
    <property type="match status" value="1"/>
</dbReference>
<dbReference type="Pfam" id="PF01055">
    <property type="entry name" value="Glyco_hydro_31_2nd"/>
    <property type="match status" value="1"/>
</dbReference>
<evidence type="ECO:0000256" key="1">
    <source>
        <dbReference type="ARBA" id="ARBA00004240"/>
    </source>
</evidence>
<keyword evidence="4 11" id="KW-0732">Signal</keyword>
<sequence>MKVQLLLVLAIFNFALGFEDYLLKDCAKSGFCHRNREYAKNIQETKNWYYKVEDNSIEYDEGSNEIRANIIKSLPDSYSNVVLPLKLGFIKSQNAKKNQTYFRLTIDEIRPKSAGSRLLKSNRYNLTSTWAFDPMKKWENGKISIEKGDSKNFKSSQIKRSPFYTITTGNNDDNLRVNLHLEPFRIEVFREDNLVLTANEDQFLNIEHYRRESDSEKQLLPEESDFNMFHDNFEYSKNDKIPFGPESIAIDLEFKSSKAVYGIPEHADSLKLKDTRTQEPYRLFNVDVFEYSLDSPTPTYGSIPFMFGTNNNYSAGVFWVNAADTWVDINYNYDDIRSHWISESGILDVIVFVGDSPSDVLDQYTDLTGKPFLPLESTIGYHQCRWNYNSEDDVLTVQDEMDKAHIPFDVIWLDLEYTEGRKYFTWKPSSFPNPKRLLEKLAPLGRQLVVLIDPHLRSKGNNISDTIVKEKAAVTDNSGKIYIGQCWPGESIWIDTMGKIGRKVWRSFFDNFFYKGLNNLQIWNDMNEPSIFNGPETTAPKDLIHADGYEERSIHNVYGLTVHQSTFEARTEFYKEDKWRPFILTRAFFAGSQRTAATWTGDNKATWDYLRISIPMCLTNNIAGFPFIGADVAGFSGDPEEQLVARWYQAGLWYPFFRAHAHLDTKRREPYLFKDPIRSIVKNAVSLRYRFLPTFYTSFYESSVNGTPIMKPMFFDYFGEDLVSSLDDQFFIGNSGILVKPITAKNVFETDVVFPPKIYYDLNTYEIVNDNLHEFTTKTVAAPLEKIPMFLEGGHVIFQKELYRRSSSLMKNDPYSILIAPDENGNAYGTLYIDDGTTLKHQDGQMYKFIIKMENYNISMMPEILPKENEYLGSTIINKISIIQDPKLKSLDALVFTNPANDASFSLNQNKEEPNVFTLDINLDMKKGWSLDLKSDMKVKKGNDALFPKLDTYLKKLF</sequence>
<keyword evidence="5 10" id="KW-0378">Hydrolase</keyword>
<dbReference type="InterPro" id="IPR000322">
    <property type="entry name" value="Glyco_hydro_31_TIM"/>
</dbReference>
<dbReference type="InterPro" id="IPR048395">
    <property type="entry name" value="Glyco_hydro_31_C"/>
</dbReference>
<keyword evidence="6" id="KW-0256">Endoplasmic reticulum</keyword>
<evidence type="ECO:0000313" key="15">
    <source>
        <dbReference type="EMBL" id="KAL3229089.1"/>
    </source>
</evidence>
<proteinExistence type="inferred from homology"/>
<reference evidence="15 16" key="1">
    <citation type="submission" date="2024-05" db="EMBL/GenBank/DDBJ databases">
        <title>Long read based assembly of the Candida bracarensis genome reveals expanded adhesin content.</title>
        <authorList>
            <person name="Marcet-Houben M."/>
            <person name="Ksiezopolska E."/>
            <person name="Gabaldon T."/>
        </authorList>
    </citation>
    <scope>NUCLEOTIDE SEQUENCE [LARGE SCALE GENOMIC DNA]</scope>
    <source>
        <strain evidence="15 16">CBM6</strain>
    </source>
</reference>
<dbReference type="InterPro" id="IPR017853">
    <property type="entry name" value="GH"/>
</dbReference>
<dbReference type="SUPFAM" id="SSF74650">
    <property type="entry name" value="Galactose mutarotase-like"/>
    <property type="match status" value="1"/>
</dbReference>
<keyword evidence="7" id="KW-0325">Glycoprotein</keyword>
<dbReference type="PANTHER" id="PTHR22762:SF54">
    <property type="entry name" value="BCDNA.GH04962"/>
    <property type="match status" value="1"/>
</dbReference>
<keyword evidence="8 10" id="KW-0326">Glycosidase</keyword>
<evidence type="ECO:0000256" key="11">
    <source>
        <dbReference type="SAM" id="SignalP"/>
    </source>
</evidence>
<dbReference type="SUPFAM" id="SSF51445">
    <property type="entry name" value="(Trans)glycosidases"/>
    <property type="match status" value="1"/>
</dbReference>
<feature type="domain" description="Glycosyl hydrolase family 31 C-terminal" evidence="14">
    <location>
        <begin position="706"/>
        <end position="797"/>
    </location>
</feature>
<gene>
    <name evidence="15" type="ORF">RNJ44_02176</name>
</gene>
<dbReference type="InterPro" id="IPR025887">
    <property type="entry name" value="Glyco_hydro_31_N_dom"/>
</dbReference>
<dbReference type="Pfam" id="PF13802">
    <property type="entry name" value="Gal_mutarotas_2"/>
    <property type="match status" value="1"/>
</dbReference>
<protein>
    <recommendedName>
        <fullName evidence="9">Glucosidase II subunit alpha</fullName>
    </recommendedName>
</protein>
<dbReference type="CDD" id="cd14752">
    <property type="entry name" value="GH31_N"/>
    <property type="match status" value="1"/>
</dbReference>
<organism evidence="15 16">
    <name type="scientific">Nakaseomyces bracarensis</name>
    <dbReference type="NCBI Taxonomy" id="273131"/>
    <lineage>
        <taxon>Eukaryota</taxon>
        <taxon>Fungi</taxon>
        <taxon>Dikarya</taxon>
        <taxon>Ascomycota</taxon>
        <taxon>Saccharomycotina</taxon>
        <taxon>Saccharomycetes</taxon>
        <taxon>Saccharomycetales</taxon>
        <taxon>Saccharomycetaceae</taxon>
        <taxon>Nakaseomyces</taxon>
    </lineage>
</organism>
<dbReference type="Gene3D" id="2.60.40.1760">
    <property type="entry name" value="glycosyl hydrolase (family 31)"/>
    <property type="match status" value="1"/>
</dbReference>
<dbReference type="Proteomes" id="UP001623330">
    <property type="component" value="Unassembled WGS sequence"/>
</dbReference>